<sequence length="46" mass="5300">MRKRIYKIREVVRADIFDYIEVLSNHARYYGHPGGISPESFGLASS</sequence>
<protein>
    <submittedName>
        <fullName evidence="1">Uncharacterized protein</fullName>
    </submittedName>
</protein>
<comment type="caution">
    <text evidence="1">The sequence shown here is derived from an EMBL/GenBank/DDBJ whole genome shotgun (WGS) entry which is preliminary data.</text>
</comment>
<evidence type="ECO:0000313" key="2">
    <source>
        <dbReference type="Proteomes" id="UP000234661"/>
    </source>
</evidence>
<dbReference type="AlphaFoldDB" id="A0A2J5A228"/>
<dbReference type="Proteomes" id="UP000234661">
    <property type="component" value="Unassembled WGS sequence"/>
</dbReference>
<reference evidence="1 2" key="1">
    <citation type="submission" date="2017-11" db="EMBL/GenBank/DDBJ databases">
        <authorList>
            <person name="Han C.G."/>
        </authorList>
    </citation>
    <scope>NUCLEOTIDE SEQUENCE [LARGE SCALE GENOMIC DNA]</scope>
    <source>
        <strain evidence="1 2">A2</strain>
    </source>
</reference>
<accession>A0A2J5A228</accession>
<evidence type="ECO:0000313" key="1">
    <source>
        <dbReference type="EMBL" id="PLM69326.1"/>
    </source>
</evidence>
<proteinExistence type="predicted"/>
<name>A0A2J5A228_9ENTR</name>
<reference evidence="1 2" key="2">
    <citation type="submission" date="2018-01" db="EMBL/GenBank/DDBJ databases">
        <title>Genomic study of Klebsiella pneumoniae.</title>
        <authorList>
            <person name="Yang Y."/>
            <person name="Bicalho R."/>
        </authorList>
    </citation>
    <scope>NUCLEOTIDE SEQUENCE [LARGE SCALE GENOMIC DNA]</scope>
    <source>
        <strain evidence="1 2">A2</strain>
    </source>
</reference>
<dbReference type="EMBL" id="PIET01000003">
    <property type="protein sequence ID" value="PLM69326.1"/>
    <property type="molecule type" value="Genomic_DNA"/>
</dbReference>
<organism evidence="1 2">
    <name type="scientific">Klebsiella michiganensis</name>
    <dbReference type="NCBI Taxonomy" id="1134687"/>
    <lineage>
        <taxon>Bacteria</taxon>
        <taxon>Pseudomonadati</taxon>
        <taxon>Pseudomonadota</taxon>
        <taxon>Gammaproteobacteria</taxon>
        <taxon>Enterobacterales</taxon>
        <taxon>Enterobacteriaceae</taxon>
        <taxon>Klebsiella/Raoultella group</taxon>
        <taxon>Klebsiella</taxon>
    </lineage>
</organism>
<gene>
    <name evidence="1" type="ORF">CWM85_00725</name>
</gene>